<evidence type="ECO:0000313" key="8">
    <source>
        <dbReference type="Proteomes" id="UP000309038"/>
    </source>
</evidence>
<feature type="modified residue" description="N6-(pyridoxal phosphate)lysine" evidence="2 3">
    <location>
        <position position="48"/>
    </location>
</feature>
<evidence type="ECO:0000313" key="7">
    <source>
        <dbReference type="EMBL" id="THH02585.1"/>
    </source>
</evidence>
<comment type="caution">
    <text evidence="7">The sequence shown here is derived from an EMBL/GenBank/DDBJ whole genome shotgun (WGS) entry which is preliminary data.</text>
</comment>
<accession>A0A4S4KV62</accession>
<dbReference type="AlphaFoldDB" id="A0A4S4KV62"/>
<keyword evidence="5" id="KW-0175">Coiled coil</keyword>
<evidence type="ECO:0000256" key="5">
    <source>
        <dbReference type="SAM" id="Coils"/>
    </source>
</evidence>
<evidence type="ECO:0000256" key="2">
    <source>
        <dbReference type="HAMAP-Rule" id="MF_03225"/>
    </source>
</evidence>
<sequence>MSSFVNAPVPKASQDRVAELQESLAEIRSRIQQACSPPHAPALVAVSKYKPASDILACYEDGQRDFGENYVQELEEKAQQLNLPGIKWHFIGTLQSNKAKVLALIPNLYAVQTVTSAKAATGLNKYLPAERSAPLNILLQVNTSGEDNKSGVPPLSPDSPSADVELTQLARHIIKECPRLHFQGLMTIGSLTESLSSAEKENEDFERLKQTRDLLQEALSKEFPADSGKWGLDGRLLLSMGMSSDFEAALKAGSDIVRVGTGIFDMQV</sequence>
<dbReference type="PIRSF" id="PIRSF004848">
    <property type="entry name" value="YBL036c_PLPDEIII"/>
    <property type="match status" value="1"/>
</dbReference>
<evidence type="ECO:0000256" key="4">
    <source>
        <dbReference type="RuleBase" id="RU004514"/>
    </source>
</evidence>
<dbReference type="GO" id="GO:0030170">
    <property type="term" value="F:pyridoxal phosphate binding"/>
    <property type="evidence" value="ECO:0007669"/>
    <property type="project" value="UniProtKB-UniRule"/>
</dbReference>
<dbReference type="InterPro" id="IPR029066">
    <property type="entry name" value="PLP-binding_barrel"/>
</dbReference>
<keyword evidence="8" id="KW-1185">Reference proteome</keyword>
<dbReference type="CDD" id="cd06822">
    <property type="entry name" value="PLPDE_III_YBL036c_euk"/>
    <property type="match status" value="1"/>
</dbReference>
<dbReference type="InterPro" id="IPR001608">
    <property type="entry name" value="Ala_racemase_N"/>
</dbReference>
<dbReference type="FunFam" id="3.20.20.10:FF:000018">
    <property type="entry name" value="Pyridoxal phosphate homeostasis protein"/>
    <property type="match status" value="1"/>
</dbReference>
<name>A0A4S4KV62_9APHY</name>
<dbReference type="Gene3D" id="3.20.20.10">
    <property type="entry name" value="Alanine racemase"/>
    <property type="match status" value="1"/>
</dbReference>
<evidence type="ECO:0000259" key="6">
    <source>
        <dbReference type="Pfam" id="PF01168"/>
    </source>
</evidence>
<reference evidence="7 8" key="1">
    <citation type="submission" date="2019-02" db="EMBL/GenBank/DDBJ databases">
        <title>Genome sequencing of the rare red list fungi Phlebia centrifuga.</title>
        <authorList>
            <person name="Buettner E."/>
            <person name="Kellner H."/>
        </authorList>
    </citation>
    <scope>NUCLEOTIDE SEQUENCE [LARGE SCALE GENOMIC DNA]</scope>
    <source>
        <strain evidence="7 8">DSM 108282</strain>
    </source>
</reference>
<dbReference type="Pfam" id="PF01168">
    <property type="entry name" value="Ala_racemase_N"/>
    <property type="match status" value="1"/>
</dbReference>
<dbReference type="NCBIfam" id="TIGR00044">
    <property type="entry name" value="YggS family pyridoxal phosphate-dependent enzyme"/>
    <property type="match status" value="1"/>
</dbReference>
<feature type="domain" description="Alanine racemase N-terminal" evidence="6">
    <location>
        <begin position="30"/>
        <end position="264"/>
    </location>
</feature>
<comment type="cofactor">
    <cofactor evidence="3">
        <name>pyridoxal 5'-phosphate</name>
        <dbReference type="ChEBI" id="CHEBI:597326"/>
    </cofactor>
</comment>
<keyword evidence="1 2" id="KW-0663">Pyridoxal phosphate</keyword>
<gene>
    <name evidence="7" type="ORF">EW026_g301</name>
</gene>
<organism evidence="7 8">
    <name type="scientific">Hermanssonia centrifuga</name>
    <dbReference type="NCBI Taxonomy" id="98765"/>
    <lineage>
        <taxon>Eukaryota</taxon>
        <taxon>Fungi</taxon>
        <taxon>Dikarya</taxon>
        <taxon>Basidiomycota</taxon>
        <taxon>Agaricomycotina</taxon>
        <taxon>Agaricomycetes</taxon>
        <taxon>Polyporales</taxon>
        <taxon>Meruliaceae</taxon>
        <taxon>Hermanssonia</taxon>
    </lineage>
</organism>
<dbReference type="HAMAP" id="MF_02087">
    <property type="entry name" value="PLP_homeostasis"/>
    <property type="match status" value="1"/>
</dbReference>
<dbReference type="EMBL" id="SGPJ01000004">
    <property type="protein sequence ID" value="THH02585.1"/>
    <property type="molecule type" value="Genomic_DNA"/>
</dbReference>
<proteinExistence type="inferred from homology"/>
<comment type="similarity">
    <text evidence="2 4">Belongs to the pyridoxal phosphate-binding protein YggS/PROSC family.</text>
</comment>
<dbReference type="Proteomes" id="UP000309038">
    <property type="component" value="Unassembled WGS sequence"/>
</dbReference>
<dbReference type="PANTHER" id="PTHR10146:SF14">
    <property type="entry name" value="PYRIDOXAL PHOSPHATE HOMEOSTASIS PROTEIN"/>
    <property type="match status" value="1"/>
</dbReference>
<protein>
    <recommendedName>
        <fullName evidence="2">Pyridoxal phosphate homeostasis protein</fullName>
        <shortName evidence="2">PLP homeostasis protein</shortName>
    </recommendedName>
</protein>
<evidence type="ECO:0000256" key="3">
    <source>
        <dbReference type="PIRSR" id="PIRSR004848-1"/>
    </source>
</evidence>
<dbReference type="SUPFAM" id="SSF51419">
    <property type="entry name" value="PLP-binding barrel"/>
    <property type="match status" value="1"/>
</dbReference>
<feature type="coiled-coil region" evidence="5">
    <location>
        <begin position="188"/>
        <end position="218"/>
    </location>
</feature>
<comment type="function">
    <text evidence="2">Pyridoxal 5'-phosphate (PLP)-binding protein, which may be involved in intracellular homeostatic regulation of pyridoxal 5'-phosphate (PLP), the active form of vitamin B6.</text>
</comment>
<dbReference type="PANTHER" id="PTHR10146">
    <property type="entry name" value="PROLINE SYNTHETASE CO-TRANSCRIBED BACTERIAL HOMOLOG PROTEIN"/>
    <property type="match status" value="1"/>
</dbReference>
<dbReference type="InterPro" id="IPR011078">
    <property type="entry name" value="PyrdxlP_homeostasis"/>
</dbReference>
<evidence type="ECO:0000256" key="1">
    <source>
        <dbReference type="ARBA" id="ARBA00022898"/>
    </source>
</evidence>
<dbReference type="PROSITE" id="PS01211">
    <property type="entry name" value="UPF0001"/>
    <property type="match status" value="1"/>
</dbReference>